<accession>A0A0V0QEN4</accession>
<feature type="compositionally biased region" description="Basic and acidic residues" evidence="1">
    <location>
        <begin position="471"/>
        <end position="491"/>
    </location>
</feature>
<sequence>MTSYMQLQMEEGRYNGQKKDDFDNLLKYFNQYNLSELKEELSQKYQQQFRIDQLKAEIQAEKSAEKKNNLWTEFNKEVFSYLSAVLCSESGIIYANFLGKLVFEKYKNEIFEVLEVEENQEIVMDQIIPGILNSLQRDLVGTNLPKIIQFLQDSMEFEGKTVKSKTDMYDIFEILGGLQKKAEEVIEIQKKENKLVQNNKYYAKNSDKKLLKLFTQNPLKEKIKLIKKNQPLVLKLFEFVKSLNGSFQKLIQYPFSFDDKKRYKFQYNKKFKVPHLLFDCSQIDLNLLINNEFQILQDQMKYYENKDPQNSDVNKNNKILENIKQFTKLILLDYFDILNGLNFQIIYYYQTQFSFQKFKNRFLLISQQKQEIEKKKTLGLHLPVFYKLIKEEFLAPECEQNLYNIFYPSRLRKSLQLTKKFSPYEKQEKKENQEKEENQVDKENEKQLEIKENGENQKDSQLEQSTDGVQEGEKDDSKEQNQDQEKNKDLNQDQDQYQENKNKDLGQEENQDKNFEKNQEINEFQIRKEKALAINQKEFEELKINSNICNEIEINKLLEESQKQLAQRIFFEREEKDFDNLQNFQNSQLQQQQTQKPGLEGLMQLLGEQDQEDGMGEMGGLMDLLGKM</sequence>
<name>A0A0V0QEN4_PSEPJ</name>
<organism evidence="2 3">
    <name type="scientific">Pseudocohnilembus persalinus</name>
    <name type="common">Ciliate</name>
    <dbReference type="NCBI Taxonomy" id="266149"/>
    <lineage>
        <taxon>Eukaryota</taxon>
        <taxon>Sar</taxon>
        <taxon>Alveolata</taxon>
        <taxon>Ciliophora</taxon>
        <taxon>Intramacronucleata</taxon>
        <taxon>Oligohymenophorea</taxon>
        <taxon>Scuticociliatia</taxon>
        <taxon>Philasterida</taxon>
        <taxon>Pseudocohnilembidae</taxon>
        <taxon>Pseudocohnilembus</taxon>
    </lineage>
</organism>
<gene>
    <name evidence="2" type="ORF">PPERSA_12822</name>
</gene>
<proteinExistence type="predicted"/>
<feature type="compositionally biased region" description="Basic and acidic residues" evidence="1">
    <location>
        <begin position="424"/>
        <end position="461"/>
    </location>
</feature>
<comment type="caution">
    <text evidence="2">The sequence shown here is derived from an EMBL/GenBank/DDBJ whole genome shotgun (WGS) entry which is preliminary data.</text>
</comment>
<protein>
    <submittedName>
        <fullName evidence="2">Uncharacterized protein</fullName>
    </submittedName>
</protein>
<evidence type="ECO:0000256" key="1">
    <source>
        <dbReference type="SAM" id="MobiDB-lite"/>
    </source>
</evidence>
<dbReference type="OMA" id="NICNEIE"/>
<evidence type="ECO:0000313" key="2">
    <source>
        <dbReference type="EMBL" id="KRX00603.1"/>
    </source>
</evidence>
<evidence type="ECO:0000313" key="3">
    <source>
        <dbReference type="Proteomes" id="UP000054937"/>
    </source>
</evidence>
<reference evidence="2 3" key="1">
    <citation type="journal article" date="2015" name="Sci. Rep.">
        <title>Genome of the facultative scuticociliatosis pathogen Pseudocohnilembus persalinus provides insight into its virulence through horizontal gene transfer.</title>
        <authorList>
            <person name="Xiong J."/>
            <person name="Wang G."/>
            <person name="Cheng J."/>
            <person name="Tian M."/>
            <person name="Pan X."/>
            <person name="Warren A."/>
            <person name="Jiang C."/>
            <person name="Yuan D."/>
            <person name="Miao W."/>
        </authorList>
    </citation>
    <scope>NUCLEOTIDE SEQUENCE [LARGE SCALE GENOMIC DNA]</scope>
    <source>
        <strain evidence="2">36N120E</strain>
    </source>
</reference>
<dbReference type="Proteomes" id="UP000054937">
    <property type="component" value="Unassembled WGS sequence"/>
</dbReference>
<dbReference type="AlphaFoldDB" id="A0A0V0QEN4"/>
<dbReference type="EMBL" id="LDAU01000184">
    <property type="protein sequence ID" value="KRX00603.1"/>
    <property type="molecule type" value="Genomic_DNA"/>
</dbReference>
<keyword evidence="3" id="KW-1185">Reference proteome</keyword>
<dbReference type="InParanoid" id="A0A0V0QEN4"/>
<feature type="region of interest" description="Disordered" evidence="1">
    <location>
        <begin position="424"/>
        <end position="495"/>
    </location>
</feature>